<dbReference type="STRING" id="1073089.A0A1L9RQT0"/>
<dbReference type="Gene3D" id="3.30.160.60">
    <property type="entry name" value="Classic Zinc Finger"/>
    <property type="match status" value="2"/>
</dbReference>
<dbReference type="GO" id="GO:0006351">
    <property type="term" value="P:DNA-templated transcription"/>
    <property type="evidence" value="ECO:0007669"/>
    <property type="project" value="InterPro"/>
</dbReference>
<reference evidence="12" key="1">
    <citation type="journal article" date="2017" name="Genome Biol.">
        <title>Comparative genomics reveals high biological diversity and specific adaptations in the industrially and medically important fungal genus Aspergillus.</title>
        <authorList>
            <person name="de Vries R.P."/>
            <person name="Riley R."/>
            <person name="Wiebenga A."/>
            <person name="Aguilar-Osorio G."/>
            <person name="Amillis S."/>
            <person name="Uchima C.A."/>
            <person name="Anderluh G."/>
            <person name="Asadollahi M."/>
            <person name="Askin M."/>
            <person name="Barry K."/>
            <person name="Battaglia E."/>
            <person name="Bayram O."/>
            <person name="Benocci T."/>
            <person name="Braus-Stromeyer S.A."/>
            <person name="Caldana C."/>
            <person name="Canovas D."/>
            <person name="Cerqueira G.C."/>
            <person name="Chen F."/>
            <person name="Chen W."/>
            <person name="Choi C."/>
            <person name="Clum A."/>
            <person name="Dos Santos R.A."/>
            <person name="Damasio A.R."/>
            <person name="Diallinas G."/>
            <person name="Emri T."/>
            <person name="Fekete E."/>
            <person name="Flipphi M."/>
            <person name="Freyberg S."/>
            <person name="Gallo A."/>
            <person name="Gournas C."/>
            <person name="Habgood R."/>
            <person name="Hainaut M."/>
            <person name="Harispe M.L."/>
            <person name="Henrissat B."/>
            <person name="Hilden K.S."/>
            <person name="Hope R."/>
            <person name="Hossain A."/>
            <person name="Karabika E."/>
            <person name="Karaffa L."/>
            <person name="Karanyi Z."/>
            <person name="Krasevec N."/>
            <person name="Kuo A."/>
            <person name="Kusch H."/>
            <person name="LaButti K."/>
            <person name="Lagendijk E.L."/>
            <person name="Lapidus A."/>
            <person name="Levasseur A."/>
            <person name="Lindquist E."/>
            <person name="Lipzen A."/>
            <person name="Logrieco A.F."/>
            <person name="MacCabe A."/>
            <person name="Maekelae M.R."/>
            <person name="Malavazi I."/>
            <person name="Melin P."/>
            <person name="Meyer V."/>
            <person name="Mielnichuk N."/>
            <person name="Miskei M."/>
            <person name="Molnar A.P."/>
            <person name="Mule G."/>
            <person name="Ngan C.Y."/>
            <person name="Orejas M."/>
            <person name="Orosz E."/>
            <person name="Ouedraogo J.P."/>
            <person name="Overkamp K.M."/>
            <person name="Park H.-S."/>
            <person name="Perrone G."/>
            <person name="Piumi F."/>
            <person name="Punt P.J."/>
            <person name="Ram A.F."/>
            <person name="Ramon A."/>
            <person name="Rauscher S."/>
            <person name="Record E."/>
            <person name="Riano-Pachon D.M."/>
            <person name="Robert V."/>
            <person name="Roehrig J."/>
            <person name="Ruller R."/>
            <person name="Salamov A."/>
            <person name="Salih N.S."/>
            <person name="Samson R.A."/>
            <person name="Sandor E."/>
            <person name="Sanguinetti M."/>
            <person name="Schuetze T."/>
            <person name="Sepcic K."/>
            <person name="Shelest E."/>
            <person name="Sherlock G."/>
            <person name="Sophianopoulou V."/>
            <person name="Squina F.M."/>
            <person name="Sun H."/>
            <person name="Susca A."/>
            <person name="Todd R.B."/>
            <person name="Tsang A."/>
            <person name="Unkles S.E."/>
            <person name="van de Wiele N."/>
            <person name="van Rossen-Uffink D."/>
            <person name="Oliveira J.V."/>
            <person name="Vesth T.C."/>
            <person name="Visser J."/>
            <person name="Yu J.-H."/>
            <person name="Zhou M."/>
            <person name="Andersen M.R."/>
            <person name="Archer D.B."/>
            <person name="Baker S.E."/>
            <person name="Benoit I."/>
            <person name="Brakhage A.A."/>
            <person name="Braus G.H."/>
            <person name="Fischer R."/>
            <person name="Frisvad J.C."/>
            <person name="Goldman G.H."/>
            <person name="Houbraken J."/>
            <person name="Oakley B."/>
            <person name="Pocsi I."/>
            <person name="Scazzocchio C."/>
            <person name="Seiboth B."/>
            <person name="vanKuyk P.A."/>
            <person name="Wortman J."/>
            <person name="Dyer P.S."/>
            <person name="Grigoriev I.V."/>
        </authorList>
    </citation>
    <scope>NUCLEOTIDE SEQUENCE [LARGE SCALE GENOMIC DNA]</scope>
    <source>
        <strain evidence="12">DTO 134E9</strain>
    </source>
</reference>
<dbReference type="PROSITE" id="PS00028">
    <property type="entry name" value="ZINC_FINGER_C2H2_1"/>
    <property type="match status" value="2"/>
</dbReference>
<dbReference type="SMART" id="SM00066">
    <property type="entry name" value="GAL4"/>
    <property type="match status" value="1"/>
</dbReference>
<feature type="domain" description="Zn(2)-C6 fungal-type" evidence="9">
    <location>
        <begin position="114"/>
        <end position="143"/>
    </location>
</feature>
<dbReference type="InterPro" id="IPR036236">
    <property type="entry name" value="Znf_C2H2_sf"/>
</dbReference>
<keyword evidence="6" id="KW-0539">Nucleus</keyword>
<evidence type="ECO:0000259" key="9">
    <source>
        <dbReference type="PROSITE" id="PS50048"/>
    </source>
</evidence>
<dbReference type="InterPro" id="IPR013087">
    <property type="entry name" value="Znf_C2H2_type"/>
</dbReference>
<dbReference type="CDD" id="cd12148">
    <property type="entry name" value="fungal_TF_MHR"/>
    <property type="match status" value="1"/>
</dbReference>
<dbReference type="OrthoDB" id="654211at2759"/>
<dbReference type="InterPro" id="IPR007219">
    <property type="entry name" value="XnlR_reg_dom"/>
</dbReference>
<feature type="compositionally biased region" description="Basic and acidic residues" evidence="8">
    <location>
        <begin position="14"/>
        <end position="34"/>
    </location>
</feature>
<dbReference type="FunFam" id="3.30.160.60:FF:001281">
    <property type="entry name" value="C2H2 transcription factor, putative"/>
    <property type="match status" value="1"/>
</dbReference>
<evidence type="ECO:0008006" key="13">
    <source>
        <dbReference type="Google" id="ProtNLM"/>
    </source>
</evidence>
<dbReference type="SUPFAM" id="SSF57701">
    <property type="entry name" value="Zn2/Cys6 DNA-binding domain"/>
    <property type="match status" value="1"/>
</dbReference>
<dbReference type="SUPFAM" id="SSF57667">
    <property type="entry name" value="beta-beta-alpha zinc fingers"/>
    <property type="match status" value="1"/>
</dbReference>
<dbReference type="GeneID" id="63752151"/>
<dbReference type="PROSITE" id="PS50157">
    <property type="entry name" value="ZINC_FINGER_C2H2_2"/>
    <property type="match status" value="2"/>
</dbReference>
<dbReference type="RefSeq" id="XP_040690928.1">
    <property type="nucleotide sequence ID" value="XM_040836303.1"/>
</dbReference>
<keyword evidence="1" id="KW-0479">Metal-binding</keyword>
<dbReference type="InterPro" id="IPR036864">
    <property type="entry name" value="Zn2-C6_fun-type_DNA-bd_sf"/>
</dbReference>
<evidence type="ECO:0000259" key="10">
    <source>
        <dbReference type="PROSITE" id="PS50157"/>
    </source>
</evidence>
<evidence type="ECO:0000256" key="4">
    <source>
        <dbReference type="ARBA" id="ARBA00023125"/>
    </source>
</evidence>
<feature type="domain" description="C2H2-type" evidence="10">
    <location>
        <begin position="70"/>
        <end position="97"/>
    </location>
</feature>
<proteinExistence type="predicted"/>
<dbReference type="PANTHER" id="PTHR47660">
    <property type="entry name" value="TRANSCRIPTION FACTOR WITH C2H2 AND ZN(2)-CYS(6) DNA BINDING DOMAIN (EUROFUNG)-RELATED-RELATED"/>
    <property type="match status" value="1"/>
</dbReference>
<dbReference type="VEuPathDB" id="FungiDB:ASPWEDRAFT_445999"/>
<dbReference type="PANTHER" id="PTHR47660:SF7">
    <property type="entry name" value="TRANSCRIPTION FACTOR WITH C2H2 AND ZN(2)-CYS(6) DNA BINDING DOMAIN (EUROFUNG)"/>
    <property type="match status" value="1"/>
</dbReference>
<evidence type="ECO:0000313" key="12">
    <source>
        <dbReference type="Proteomes" id="UP000184383"/>
    </source>
</evidence>
<dbReference type="GO" id="GO:0008270">
    <property type="term" value="F:zinc ion binding"/>
    <property type="evidence" value="ECO:0007669"/>
    <property type="project" value="UniProtKB-KW"/>
</dbReference>
<feature type="compositionally biased region" description="Polar residues" evidence="8">
    <location>
        <begin position="212"/>
        <end position="224"/>
    </location>
</feature>
<gene>
    <name evidence="11" type="ORF">ASPWEDRAFT_445999</name>
</gene>
<dbReference type="SMART" id="SM00355">
    <property type="entry name" value="ZnF_C2H2"/>
    <property type="match status" value="2"/>
</dbReference>
<evidence type="ECO:0000256" key="8">
    <source>
        <dbReference type="SAM" id="MobiDB-lite"/>
    </source>
</evidence>
<dbReference type="Pfam" id="PF00096">
    <property type="entry name" value="zf-C2H2"/>
    <property type="match status" value="1"/>
</dbReference>
<dbReference type="FunFam" id="3.30.160.60:FF:001719">
    <property type="entry name" value="C2H2 type zinc finger domain protein"/>
    <property type="match status" value="1"/>
</dbReference>
<dbReference type="PROSITE" id="PS50048">
    <property type="entry name" value="ZN2_CY6_FUNGAL_2"/>
    <property type="match status" value="1"/>
</dbReference>
<feature type="compositionally biased region" description="Basic and acidic residues" evidence="8">
    <location>
        <begin position="146"/>
        <end position="184"/>
    </location>
</feature>
<dbReference type="Gene3D" id="4.10.240.10">
    <property type="entry name" value="Zn(2)-C6 fungal-type DNA-binding domain"/>
    <property type="match status" value="1"/>
</dbReference>
<dbReference type="PROSITE" id="PS00463">
    <property type="entry name" value="ZN2_CY6_FUNGAL_1"/>
    <property type="match status" value="1"/>
</dbReference>
<sequence>MPSEKSSAGQGAVNHHEAGGKEKNTNNRPNRERSNSTTAGQAKCSVCQSTFRRPEHLKRHFRSHTKEKPFECAQCGRNFSRTDTLHRHELSHHTLGPEGGKDRTHRITVKTFRACFKCAVARVRCSGGTPCARCDNRTLECEYPTERRSKVKTRKEPYEKASLETENDPHLHESQSHPTQKDGAPRTQVGAESPPPFIYHTSQFRLELNEPNHSTNLDRQNVSPVKSKDTHIDRGVSQVDDTSSRAFLSSGNQVPFSSHNVNTQQIYPDIPNPGIRNTLSTDTAVATPGLDQEMRSIQSGIVGRNIDIEMASANSQQAHLGFDQPFFDQSMLSTINWLPNDLFPDAMNDPSRLSQPSYSRSRNSSLAQNTWLPPIINAGHASPSLPEDASQPPGSIALGADLESPNRFNNAIGEVSSHPETGDVAKRPADYYADGTGVRFPKYRRKHSSWSESADITNFSHPGTGDTNPRILFPIVQEVHVDSVSEEEATLDRQIESSIYDQIHHNFLTLCCTENFLYRKFDSENFPSADTLSGFIHLFFDSFQSACPLFHSPTFNPNRCHWLVTLAVSTIGCRAAKIPEAEDCAMAFDEFLRRAINVEKEKCRLDRTPLWLLQAMLLSCIGLLHNSDERSRLSALSSFGDLITFTTRERLLSPSSRTKLLSDELSQERKWTIWIEGEVRRRTGYLIWLVDCTLAYHLDTKPFLSLDDSQAPLPCHESLWQVKSAGAWEQLFDKSSGIVSLYDAVHIMYIEKRLVPGIAEFSHILLIHALYHRMWEVGDYFRRPLSFWNPTAKKQTRNAAIPSGSVWLPGIPSYSKWRNSACDCLDILHWTANSTITKASGLEHPTVLHLHVARIVLLTPFREIRSLATSLAMEKIRWGEHQQTIEWHYILRWIKHDQYKARLAIIHAGTTLWHIRRYSRNSFHEPMATFLAILTLWTYGKCNIRTPRDSNLIAGSKPDPTFIHLDRPCDDELVQLFVREGQTMVGNLTGAGDICAPQGPERVLRVGCEILEILSSWSISKKFIVILTRLAELNQA</sequence>
<accession>A0A1L9RQT0</accession>
<dbReference type="EMBL" id="KV878211">
    <property type="protein sequence ID" value="OJJ37252.1"/>
    <property type="molecule type" value="Genomic_DNA"/>
</dbReference>
<dbReference type="AlphaFoldDB" id="A0A1L9RQT0"/>
<dbReference type="GO" id="GO:0003677">
    <property type="term" value="F:DNA binding"/>
    <property type="evidence" value="ECO:0007669"/>
    <property type="project" value="UniProtKB-KW"/>
</dbReference>
<evidence type="ECO:0000256" key="2">
    <source>
        <dbReference type="ARBA" id="ARBA00022833"/>
    </source>
</evidence>
<evidence type="ECO:0000256" key="3">
    <source>
        <dbReference type="ARBA" id="ARBA00023015"/>
    </source>
</evidence>
<feature type="region of interest" description="Disordered" evidence="8">
    <location>
        <begin position="378"/>
        <end position="402"/>
    </location>
</feature>
<feature type="region of interest" description="Disordered" evidence="8">
    <location>
        <begin position="212"/>
        <end position="239"/>
    </location>
</feature>
<keyword evidence="5" id="KW-0804">Transcription</keyword>
<dbReference type="Pfam" id="PF00172">
    <property type="entry name" value="Zn_clus"/>
    <property type="match status" value="1"/>
</dbReference>
<name>A0A1L9RQT0_ASPWE</name>
<dbReference type="Pfam" id="PF04082">
    <property type="entry name" value="Fungal_trans"/>
    <property type="match status" value="1"/>
</dbReference>
<feature type="domain" description="C2H2-type" evidence="10">
    <location>
        <begin position="42"/>
        <end position="69"/>
    </location>
</feature>
<keyword evidence="4" id="KW-0238">DNA-binding</keyword>
<keyword evidence="7" id="KW-0863">Zinc-finger</keyword>
<keyword evidence="12" id="KW-1185">Reference proteome</keyword>
<evidence type="ECO:0000256" key="6">
    <source>
        <dbReference type="ARBA" id="ARBA00023242"/>
    </source>
</evidence>
<keyword evidence="2" id="KW-0862">Zinc</keyword>
<evidence type="ECO:0000313" key="11">
    <source>
        <dbReference type="EMBL" id="OJJ37252.1"/>
    </source>
</evidence>
<keyword evidence="3" id="KW-0805">Transcription regulation</keyword>
<feature type="region of interest" description="Disordered" evidence="8">
    <location>
        <begin position="146"/>
        <end position="196"/>
    </location>
</feature>
<feature type="region of interest" description="Disordered" evidence="8">
    <location>
        <begin position="1"/>
        <end position="41"/>
    </location>
</feature>
<evidence type="ECO:0000256" key="1">
    <source>
        <dbReference type="ARBA" id="ARBA00022723"/>
    </source>
</evidence>
<organism evidence="11 12">
    <name type="scientific">Aspergillus wentii DTO 134E9</name>
    <dbReference type="NCBI Taxonomy" id="1073089"/>
    <lineage>
        <taxon>Eukaryota</taxon>
        <taxon>Fungi</taxon>
        <taxon>Dikarya</taxon>
        <taxon>Ascomycota</taxon>
        <taxon>Pezizomycotina</taxon>
        <taxon>Eurotiomycetes</taxon>
        <taxon>Eurotiomycetidae</taxon>
        <taxon>Eurotiales</taxon>
        <taxon>Aspergillaceae</taxon>
        <taxon>Aspergillus</taxon>
        <taxon>Aspergillus subgen. Cremei</taxon>
    </lineage>
</organism>
<dbReference type="Proteomes" id="UP000184383">
    <property type="component" value="Unassembled WGS sequence"/>
</dbReference>
<evidence type="ECO:0000256" key="7">
    <source>
        <dbReference type="PROSITE-ProRule" id="PRU00042"/>
    </source>
</evidence>
<dbReference type="InterPro" id="IPR001138">
    <property type="entry name" value="Zn2Cys6_DnaBD"/>
</dbReference>
<protein>
    <recommendedName>
        <fullName evidence="13">C2H2-type domain-containing protein</fullName>
    </recommendedName>
</protein>
<evidence type="ECO:0000256" key="5">
    <source>
        <dbReference type="ARBA" id="ARBA00023163"/>
    </source>
</evidence>
<dbReference type="GO" id="GO:0000981">
    <property type="term" value="F:DNA-binding transcription factor activity, RNA polymerase II-specific"/>
    <property type="evidence" value="ECO:0007669"/>
    <property type="project" value="InterPro"/>
</dbReference>
<dbReference type="CDD" id="cd00067">
    <property type="entry name" value="GAL4"/>
    <property type="match status" value="1"/>
</dbReference>